<dbReference type="SUPFAM" id="SSF50800">
    <property type="entry name" value="PK beta-barrel domain-like"/>
    <property type="match status" value="1"/>
</dbReference>
<sequence>MAVTLEQVPRGHTASVCWLVVHVGQLWRYPVKSFGGERLQSATIESDGSRGDHVWAVVDAESGAVASAKKFRRFGVLLTCRARLTDEADPRDPASLELTFPDGTVMRGDDSGVDEMLSDLTGHAVRLEAKARSYDAAPLHVVTTAAVEALDTGDPVEIAVRRFRPTIVVDTEGMDGFVENDWLGVRLRVGNAVVEPNKRTDRCVMVTLDHQEIPARREMLRTVMSRNRVMTREDGKEAPCVGVYAQVSTTGTIHCGDPVAISNA</sequence>
<dbReference type="Pfam" id="PF03476">
    <property type="entry name" value="MOSC_N"/>
    <property type="match status" value="1"/>
</dbReference>
<evidence type="ECO:0000313" key="3">
    <source>
        <dbReference type="Proteomes" id="UP001336020"/>
    </source>
</evidence>
<comment type="caution">
    <text evidence="2">The sequence shown here is derived from an EMBL/GenBank/DDBJ whole genome shotgun (WGS) entry which is preliminary data.</text>
</comment>
<evidence type="ECO:0000313" key="2">
    <source>
        <dbReference type="EMBL" id="MEE2058341.1"/>
    </source>
</evidence>
<accession>A0ABU7L9X2</accession>
<reference evidence="2 3" key="1">
    <citation type="submission" date="2023-07" db="EMBL/GenBank/DDBJ databases">
        <authorList>
            <person name="Girao M."/>
            <person name="Carvalho M.F."/>
        </authorList>
    </citation>
    <scope>NUCLEOTIDE SEQUENCE [LARGE SCALE GENOMIC DNA]</scope>
    <source>
        <strain evidence="2 3">YIM65754</strain>
    </source>
</reference>
<dbReference type="EMBL" id="JAUTXY010000005">
    <property type="protein sequence ID" value="MEE2058341.1"/>
    <property type="molecule type" value="Genomic_DNA"/>
</dbReference>
<dbReference type="PROSITE" id="PS51340">
    <property type="entry name" value="MOSC"/>
    <property type="match status" value="1"/>
</dbReference>
<proteinExistence type="predicted"/>
<dbReference type="Proteomes" id="UP001336020">
    <property type="component" value="Unassembled WGS sequence"/>
</dbReference>
<name>A0ABU7L9X2_9NOCA</name>
<dbReference type="InterPro" id="IPR005302">
    <property type="entry name" value="MoCF_Sase_C"/>
</dbReference>
<protein>
    <submittedName>
        <fullName evidence="2">MOSC domain-containing protein</fullName>
    </submittedName>
</protein>
<feature type="domain" description="MOSC" evidence="1">
    <location>
        <begin position="82"/>
        <end position="262"/>
    </location>
</feature>
<organism evidence="2 3">
    <name type="scientific">Rhodococcus artemisiae</name>
    <dbReference type="NCBI Taxonomy" id="714159"/>
    <lineage>
        <taxon>Bacteria</taxon>
        <taxon>Bacillati</taxon>
        <taxon>Actinomycetota</taxon>
        <taxon>Actinomycetes</taxon>
        <taxon>Mycobacteriales</taxon>
        <taxon>Nocardiaceae</taxon>
        <taxon>Rhodococcus</taxon>
    </lineage>
</organism>
<dbReference type="InterPro" id="IPR005303">
    <property type="entry name" value="MOCOS_middle"/>
</dbReference>
<gene>
    <name evidence="2" type="ORF">Q7514_12500</name>
</gene>
<dbReference type="Pfam" id="PF03473">
    <property type="entry name" value="MOSC"/>
    <property type="match status" value="1"/>
</dbReference>
<keyword evidence="3" id="KW-1185">Reference proteome</keyword>
<evidence type="ECO:0000259" key="1">
    <source>
        <dbReference type="PROSITE" id="PS51340"/>
    </source>
</evidence>
<dbReference type="InterPro" id="IPR011037">
    <property type="entry name" value="Pyrv_Knase-like_insert_dom_sf"/>
</dbReference>
<dbReference type="RefSeq" id="WP_330133591.1">
    <property type="nucleotide sequence ID" value="NZ_JAUTXY010000005.1"/>
</dbReference>